<dbReference type="SUPFAM" id="SSF56672">
    <property type="entry name" value="DNA/RNA polymerases"/>
    <property type="match status" value="1"/>
</dbReference>
<proteinExistence type="predicted"/>
<dbReference type="Pfam" id="PF00476">
    <property type="entry name" value="DNA_pol_A"/>
    <property type="match status" value="1"/>
</dbReference>
<dbReference type="InterPro" id="IPR012337">
    <property type="entry name" value="RNaseH-like_sf"/>
</dbReference>
<organism evidence="4 5">
    <name type="scientific">Pseudomonas phage Littlefix</name>
    <dbReference type="NCBI Taxonomy" id="2079289"/>
    <lineage>
        <taxon>Viruses</taxon>
        <taxon>Duplodnaviria</taxon>
        <taxon>Heunggongvirae</taxon>
        <taxon>Uroviricota</taxon>
        <taxon>Caudoviricetes</taxon>
        <taxon>Schitoviridae</taxon>
        <taxon>Littlefixvirus</taxon>
        <taxon>Littlefixvirus littlefix</taxon>
    </lineage>
</organism>
<dbReference type="PRINTS" id="PR00868">
    <property type="entry name" value="DNAPOLI"/>
</dbReference>
<dbReference type="GO" id="GO:0006261">
    <property type="term" value="P:DNA-templated DNA replication"/>
    <property type="evidence" value="ECO:0007669"/>
    <property type="project" value="InterPro"/>
</dbReference>
<dbReference type="Gene3D" id="1.20.1060.10">
    <property type="entry name" value="Taq DNA Polymerase, Chain T, domain 4"/>
    <property type="match status" value="1"/>
</dbReference>
<dbReference type="InterPro" id="IPR036397">
    <property type="entry name" value="RNaseH_sf"/>
</dbReference>
<dbReference type="InterPro" id="IPR002298">
    <property type="entry name" value="DNA_polymerase_A"/>
</dbReference>
<evidence type="ECO:0000313" key="5">
    <source>
        <dbReference type="Proteomes" id="UP000240903"/>
    </source>
</evidence>
<evidence type="ECO:0000256" key="1">
    <source>
        <dbReference type="ARBA" id="ARBA00022705"/>
    </source>
</evidence>
<dbReference type="Gene3D" id="1.10.150.20">
    <property type="entry name" value="5' to 3' exonuclease, C-terminal subdomain"/>
    <property type="match status" value="1"/>
</dbReference>
<dbReference type="InterPro" id="IPR043502">
    <property type="entry name" value="DNA/RNA_pol_sf"/>
</dbReference>
<dbReference type="GO" id="GO:0006302">
    <property type="term" value="P:double-strand break repair"/>
    <property type="evidence" value="ECO:0007669"/>
    <property type="project" value="TreeGrafter"/>
</dbReference>
<feature type="domain" description="DNA-directed DNA polymerase family A palm" evidence="3">
    <location>
        <begin position="577"/>
        <end position="807"/>
    </location>
</feature>
<dbReference type="EMBL" id="MG775260">
    <property type="protein sequence ID" value="AUV61893.1"/>
    <property type="molecule type" value="Genomic_DNA"/>
</dbReference>
<name>A0A2K9VHS9_9CAUD</name>
<sequence>MFHHIFQKKPDNKYKVAILLKEHAFDQSRIRSTYVDKFVEGGIALDDVIAFTLQYDDPKKVSAKTVKAYVPKLLPVLKNLETKYLYVADSTYFKALTGEKKAEPHLGYIMNCCHQGYEDIKIVYGINYQQLVFDPAKAPLLTAGIKAIISDDTGTYVPPGDGIIHSEWYPDTAEEIAKALEFLKQFPKLTCDIEAFDLKLEGAGIGTIQFAWDKHNFVAFKVDLQELAARDDDKNYSRRVDNPVRRKLLREFFESYHGAMIYHSATFDVKHLIYNLFMKDPLDRVGLVDGLHVMCRNLHCTKVMAYLATNSCAGNTLGLKFLAQEFAGNWAVDDIVDIRKIPVHELLRYNGVDGLSTFYVAEKMYPIMIADKQIDLYNGLFRASLKLLIHTELVGMPMCPKKIVETKVKLEALQRDYKKIIDDHPMVQKLNQVLQLKEQTKVNSKLKVKQHPLSHFAGTLFNPGSPLQLQELLYGLMGLPVLEVTGTKQPATGTKVIKKLMEHERAKPYKDLMQALRDFSAVSKIISAFIPAFENGQLKADGMRYLHGCFNLGGTVSGRLSSSDPNMQNIPAGSAYGKLIKEMFMAPPGWLFVGADFASLEDRISALLTKDPNKLKVYTDGFDGHALRAVSYWPDEMPDIDPNSVASVNALSEKGHKYGHFRQDSKTPTFLLTYGGTHHGMMRQLGWDKAKSIEVEKRYHDLYKVSDEFIAERIERATRDGYVEVAFGLRVRTPLLAKSILNTKSTPYEAAAEGRTAGNAMGQSYGLLNNRAGIDFMERVYASEWRYSIHPVAWIHDAGYYILEQNLSCLKFANDGIVDAMSWQELPEIAHDEVKLGADLDLFYPSWAQACTLPNGASEAELKAVCNAHAEKCAA</sequence>
<dbReference type="SUPFAM" id="SSF53098">
    <property type="entry name" value="Ribonuclease H-like"/>
    <property type="match status" value="1"/>
</dbReference>
<dbReference type="GO" id="GO:0003887">
    <property type="term" value="F:DNA-directed DNA polymerase activity"/>
    <property type="evidence" value="ECO:0007669"/>
    <property type="project" value="InterPro"/>
</dbReference>
<evidence type="ECO:0000313" key="4">
    <source>
        <dbReference type="EMBL" id="AUV61893.1"/>
    </source>
</evidence>
<gene>
    <name evidence="4" type="ORF">PsPhLittlefix_gp78</name>
</gene>
<dbReference type="Gene3D" id="3.30.70.370">
    <property type="match status" value="1"/>
</dbReference>
<evidence type="ECO:0000259" key="3">
    <source>
        <dbReference type="SMART" id="SM00482"/>
    </source>
</evidence>
<dbReference type="SMART" id="SM00482">
    <property type="entry name" value="POLAc"/>
    <property type="match status" value="1"/>
</dbReference>
<dbReference type="GO" id="GO:0039693">
    <property type="term" value="P:viral DNA genome replication"/>
    <property type="evidence" value="ECO:0007669"/>
    <property type="project" value="UniProtKB-KW"/>
</dbReference>
<dbReference type="PANTHER" id="PTHR10133">
    <property type="entry name" value="DNA POLYMERASE I"/>
    <property type="match status" value="1"/>
</dbReference>
<protein>
    <submittedName>
        <fullName evidence="4">DNA polymerase</fullName>
    </submittedName>
</protein>
<keyword evidence="1" id="KW-0235">DNA replication</keyword>
<reference evidence="5" key="1">
    <citation type="submission" date="2018-01" db="EMBL/GenBank/DDBJ databases">
        <title>Pseudomonas phages infecting Pseudomonas sp. isolated from Prunus avium.</title>
        <authorList>
            <person name="Colberg O."/>
            <person name="Carstens A.B."/>
            <person name="Kot W."/>
            <person name="Hansen L.H."/>
        </authorList>
    </citation>
    <scope>NUCLEOTIDE SEQUENCE [LARGE SCALE GENOMIC DNA]</scope>
</reference>
<dbReference type="Proteomes" id="UP000240903">
    <property type="component" value="Segment"/>
</dbReference>
<accession>A0A2K9VHS9</accession>
<dbReference type="GO" id="GO:0003677">
    <property type="term" value="F:DNA binding"/>
    <property type="evidence" value="ECO:0007669"/>
    <property type="project" value="InterPro"/>
</dbReference>
<keyword evidence="5" id="KW-1185">Reference proteome</keyword>
<dbReference type="InterPro" id="IPR001098">
    <property type="entry name" value="DNA-dir_DNA_pol_A_palm_dom"/>
</dbReference>
<dbReference type="PANTHER" id="PTHR10133:SF27">
    <property type="entry name" value="DNA POLYMERASE NU"/>
    <property type="match status" value="1"/>
</dbReference>
<dbReference type="Gene3D" id="3.30.420.10">
    <property type="entry name" value="Ribonuclease H-like superfamily/Ribonuclease H"/>
    <property type="match status" value="1"/>
</dbReference>
<keyword evidence="2" id="KW-1194">Viral DNA replication</keyword>
<evidence type="ECO:0000256" key="2">
    <source>
        <dbReference type="ARBA" id="ARBA00023109"/>
    </source>
</evidence>